<comment type="caution">
    <text evidence="1">The sequence shown here is derived from an EMBL/GenBank/DDBJ whole genome shotgun (WGS) entry which is preliminary data.</text>
</comment>
<dbReference type="GeneID" id="43521050"/>
<evidence type="ECO:0000313" key="1">
    <source>
        <dbReference type="EMBL" id="ERO55831.1"/>
    </source>
</evidence>
<dbReference type="AlphaFoldDB" id="A0AAV3K5Q1"/>
<dbReference type="EMBL" id="AMWE01000004">
    <property type="protein sequence ID" value="ERO55831.1"/>
    <property type="molecule type" value="Genomic_DNA"/>
</dbReference>
<protein>
    <submittedName>
        <fullName evidence="1">Uncharacterized protein</fullName>
    </submittedName>
</protein>
<dbReference type="RefSeq" id="WP_022633797.1">
    <property type="nucleotide sequence ID" value="NZ_AMWE01000004.1"/>
</dbReference>
<gene>
    <name evidence="1" type="ORF">A544_2369</name>
</gene>
<organism evidence="1 2">
    <name type="scientific">Dickeya solani D s0432-1</name>
    <dbReference type="NCBI Taxonomy" id="1231725"/>
    <lineage>
        <taxon>Bacteria</taxon>
        <taxon>Pseudomonadati</taxon>
        <taxon>Pseudomonadota</taxon>
        <taxon>Gammaproteobacteria</taxon>
        <taxon>Enterobacterales</taxon>
        <taxon>Pectobacteriaceae</taxon>
        <taxon>Dickeya</taxon>
    </lineage>
</organism>
<name>A0AAV3K5Q1_9GAMM</name>
<accession>A0AAV3K5Q1</accession>
<reference evidence="2" key="1">
    <citation type="journal article" date="2013" name="Diversity">
        <title>Genome Sequence of Dickeya solani, a New soft Rot Pathogen of Potato, Suggests its Emergence May Be Related to a Novel Combination of Non-Ribosomal Peptide/Polyketide Synthetase Clusters.</title>
        <authorList>
            <person name="Garlant L."/>
            <person name="Koskinen P."/>
            <person name="Rouhiainen L."/>
            <person name="Laine P."/>
            <person name="Paulin L."/>
            <person name="Auvinen P."/>
            <person name="Holm L."/>
            <person name="Pirhonen M."/>
        </authorList>
    </citation>
    <scope>NUCLEOTIDE SEQUENCE [LARGE SCALE GENOMIC DNA]</scope>
    <source>
        <strain evidence="2">D s0432-1</strain>
    </source>
</reference>
<evidence type="ECO:0000313" key="2">
    <source>
        <dbReference type="Proteomes" id="UP000017142"/>
    </source>
</evidence>
<proteinExistence type="predicted"/>
<dbReference type="Proteomes" id="UP000017142">
    <property type="component" value="Unassembled WGS sequence"/>
</dbReference>
<sequence>MKQTHSIPEIYNPDVPYGAKCEIMDQLCQALARHKGMERFELRDYLLERIHVDFENLENNPVGMLLLYEYLHSQRPGVCIRSTEKQLN</sequence>